<dbReference type="Proteomes" id="UP000185192">
    <property type="component" value="Unassembled WGS sequence"/>
</dbReference>
<protein>
    <submittedName>
        <fullName evidence="2">Uncharacterized protein</fullName>
    </submittedName>
</protein>
<dbReference type="EMBL" id="FSQW01000002">
    <property type="protein sequence ID" value="SIO01229.1"/>
    <property type="molecule type" value="Genomic_DNA"/>
</dbReference>
<evidence type="ECO:0000256" key="1">
    <source>
        <dbReference type="SAM" id="SignalP"/>
    </source>
</evidence>
<evidence type="ECO:0000313" key="2">
    <source>
        <dbReference type="EMBL" id="SIO01229.1"/>
    </source>
</evidence>
<keyword evidence="1" id="KW-0732">Signal</keyword>
<dbReference type="AlphaFoldDB" id="A0A1N6G108"/>
<proteinExistence type="predicted"/>
<organism evidence="2 3">
    <name type="scientific">Parasphingorhabdus marina DSM 22363</name>
    <dbReference type="NCBI Taxonomy" id="1123272"/>
    <lineage>
        <taxon>Bacteria</taxon>
        <taxon>Pseudomonadati</taxon>
        <taxon>Pseudomonadota</taxon>
        <taxon>Alphaproteobacteria</taxon>
        <taxon>Sphingomonadales</taxon>
        <taxon>Sphingomonadaceae</taxon>
        <taxon>Parasphingorhabdus</taxon>
    </lineage>
</organism>
<name>A0A1N6G108_9SPHN</name>
<feature type="signal peptide" evidence="1">
    <location>
        <begin position="1"/>
        <end position="20"/>
    </location>
</feature>
<sequence>MRKLVAFSIMAVFCASSAVALTTLPMYPASKTVKCHLHSFDGQLVSILTGEIRETTTLEGEEGLHNLLSFSSIDGEFSDLEVRLPAKQISFGMSFNKTVDRDSNSSVQIPPPPPNAFDPYVSYNFVTNVGSQLQWSVSVSESGNLSATGICELKPVYAPDDGDEK</sequence>
<gene>
    <name evidence="2" type="ORF">SAMN02745824_2631</name>
</gene>
<keyword evidence="3" id="KW-1185">Reference proteome</keyword>
<dbReference type="STRING" id="1123272.SAMN02745824_2631"/>
<accession>A0A1N6G108</accession>
<reference evidence="3" key="1">
    <citation type="submission" date="2016-11" db="EMBL/GenBank/DDBJ databases">
        <authorList>
            <person name="Varghese N."/>
            <person name="Submissions S."/>
        </authorList>
    </citation>
    <scope>NUCLEOTIDE SEQUENCE [LARGE SCALE GENOMIC DNA]</scope>
    <source>
        <strain evidence="3">DSM 22363</strain>
    </source>
</reference>
<dbReference type="RefSeq" id="WP_143182867.1">
    <property type="nucleotide sequence ID" value="NZ_FSQW01000002.1"/>
</dbReference>
<evidence type="ECO:0000313" key="3">
    <source>
        <dbReference type="Proteomes" id="UP000185192"/>
    </source>
</evidence>
<feature type="chain" id="PRO_5013156267" evidence="1">
    <location>
        <begin position="21"/>
        <end position="165"/>
    </location>
</feature>